<sequence>MSKKNKKIRTNHRFLDEAGDTTFYAKGRRSIIGTEGVSNCFILGMVKFYEPLEKIREQVAELQKQVSDNPFFELPSIIKKKNSEGGYYFHATDDVPEVRFEFFKFINSIGCSFEAVVGRKNIERYETKHKGKEEYFYADLLSHLLKNKLSKGEKMVLHISERGKSTKNANLDLSLKKAIQRYHKAKGETKEITTEVLFNVNYPTKDPLLNIADYFCWAIQRVFERGEMRYYNFLKEKISLVIDVYDSSAYNSGKWENYYTPKNPLTIKNKISPPLH</sequence>
<reference evidence="1 2" key="1">
    <citation type="submission" date="2020-08" db="EMBL/GenBank/DDBJ databases">
        <title>Genomic Encyclopedia of Type Strains, Phase IV (KMG-IV): sequencing the most valuable type-strain genomes for metagenomic binning, comparative biology and taxonomic classification.</title>
        <authorList>
            <person name="Goeker M."/>
        </authorList>
    </citation>
    <scope>NUCLEOTIDE SEQUENCE [LARGE SCALE GENOMIC DNA]</scope>
    <source>
        <strain evidence="1 2">DSM 17976</strain>
    </source>
</reference>
<comment type="caution">
    <text evidence="1">The sequence shown here is derived from an EMBL/GenBank/DDBJ whole genome shotgun (WGS) entry which is preliminary data.</text>
</comment>
<protein>
    <recommendedName>
        <fullName evidence="3">DUF3800 domain-containing protein</fullName>
    </recommendedName>
</protein>
<dbReference type="RefSeq" id="WP_183973838.1">
    <property type="nucleotide sequence ID" value="NZ_JACIBY010000004.1"/>
</dbReference>
<keyword evidence="2" id="KW-1185">Reference proteome</keyword>
<organism evidence="1 2">
    <name type="scientific">Runella defluvii</name>
    <dbReference type="NCBI Taxonomy" id="370973"/>
    <lineage>
        <taxon>Bacteria</taxon>
        <taxon>Pseudomonadati</taxon>
        <taxon>Bacteroidota</taxon>
        <taxon>Cytophagia</taxon>
        <taxon>Cytophagales</taxon>
        <taxon>Spirosomataceae</taxon>
        <taxon>Runella</taxon>
    </lineage>
</organism>
<gene>
    <name evidence="1" type="ORF">FHS57_002423</name>
</gene>
<dbReference type="AlphaFoldDB" id="A0A7W5ZK89"/>
<dbReference type="Pfam" id="PF12686">
    <property type="entry name" value="DUF3800"/>
    <property type="match status" value="1"/>
</dbReference>
<accession>A0A7W5ZK89</accession>
<dbReference type="InterPro" id="IPR024524">
    <property type="entry name" value="DUF3800"/>
</dbReference>
<proteinExistence type="predicted"/>
<name>A0A7W5ZK89_9BACT</name>
<evidence type="ECO:0000313" key="1">
    <source>
        <dbReference type="EMBL" id="MBB3838418.1"/>
    </source>
</evidence>
<dbReference type="Proteomes" id="UP000541352">
    <property type="component" value="Unassembled WGS sequence"/>
</dbReference>
<evidence type="ECO:0008006" key="3">
    <source>
        <dbReference type="Google" id="ProtNLM"/>
    </source>
</evidence>
<dbReference type="EMBL" id="JACIBY010000004">
    <property type="protein sequence ID" value="MBB3838418.1"/>
    <property type="molecule type" value="Genomic_DNA"/>
</dbReference>
<evidence type="ECO:0000313" key="2">
    <source>
        <dbReference type="Proteomes" id="UP000541352"/>
    </source>
</evidence>